<accession>A0AAV4WP21</accession>
<protein>
    <submittedName>
        <fullName evidence="2">Uncharacterized protein</fullName>
    </submittedName>
</protein>
<gene>
    <name evidence="2" type="ORF">CDAR_462541</name>
</gene>
<organism evidence="2 3">
    <name type="scientific">Caerostris darwini</name>
    <dbReference type="NCBI Taxonomy" id="1538125"/>
    <lineage>
        <taxon>Eukaryota</taxon>
        <taxon>Metazoa</taxon>
        <taxon>Ecdysozoa</taxon>
        <taxon>Arthropoda</taxon>
        <taxon>Chelicerata</taxon>
        <taxon>Arachnida</taxon>
        <taxon>Araneae</taxon>
        <taxon>Araneomorphae</taxon>
        <taxon>Entelegynae</taxon>
        <taxon>Araneoidea</taxon>
        <taxon>Araneidae</taxon>
        <taxon>Caerostris</taxon>
    </lineage>
</organism>
<reference evidence="2 3" key="1">
    <citation type="submission" date="2021-06" db="EMBL/GenBank/DDBJ databases">
        <title>Caerostris darwini draft genome.</title>
        <authorList>
            <person name="Kono N."/>
            <person name="Arakawa K."/>
        </authorList>
    </citation>
    <scope>NUCLEOTIDE SEQUENCE [LARGE SCALE GENOMIC DNA]</scope>
</reference>
<dbReference type="Proteomes" id="UP001054837">
    <property type="component" value="Unassembled WGS sequence"/>
</dbReference>
<sequence>MKQFTNTQKADMHFICGDANINRREVIEKYEERFLHRRLSDPKISINLQAIMRSRNIFHFLIESRFSQDGQNDRCRMGQFRDSDTSAKYEHEL</sequence>
<evidence type="ECO:0000256" key="1">
    <source>
        <dbReference type="SAM" id="MobiDB-lite"/>
    </source>
</evidence>
<proteinExistence type="predicted"/>
<comment type="caution">
    <text evidence="2">The sequence shown here is derived from an EMBL/GenBank/DDBJ whole genome shotgun (WGS) entry which is preliminary data.</text>
</comment>
<keyword evidence="3" id="KW-1185">Reference proteome</keyword>
<dbReference type="EMBL" id="BPLQ01014910">
    <property type="protein sequence ID" value="GIY84221.1"/>
    <property type="molecule type" value="Genomic_DNA"/>
</dbReference>
<dbReference type="AlphaFoldDB" id="A0AAV4WP21"/>
<evidence type="ECO:0000313" key="3">
    <source>
        <dbReference type="Proteomes" id="UP001054837"/>
    </source>
</evidence>
<name>A0AAV4WP21_9ARAC</name>
<feature type="region of interest" description="Disordered" evidence="1">
    <location>
        <begin position="71"/>
        <end position="93"/>
    </location>
</feature>
<evidence type="ECO:0000313" key="2">
    <source>
        <dbReference type="EMBL" id="GIY84221.1"/>
    </source>
</evidence>